<accession>A0ABW4F9Q1</accession>
<feature type="compositionally biased region" description="Basic and acidic residues" evidence="1">
    <location>
        <begin position="163"/>
        <end position="189"/>
    </location>
</feature>
<organism evidence="2 3">
    <name type="scientific">Pseudonocardia yunnanensis</name>
    <dbReference type="NCBI Taxonomy" id="58107"/>
    <lineage>
        <taxon>Bacteria</taxon>
        <taxon>Bacillati</taxon>
        <taxon>Actinomycetota</taxon>
        <taxon>Actinomycetes</taxon>
        <taxon>Pseudonocardiales</taxon>
        <taxon>Pseudonocardiaceae</taxon>
        <taxon>Pseudonocardia</taxon>
    </lineage>
</organism>
<feature type="region of interest" description="Disordered" evidence="1">
    <location>
        <begin position="71"/>
        <end position="93"/>
    </location>
</feature>
<comment type="caution">
    <text evidence="2">The sequence shown here is derived from an EMBL/GenBank/DDBJ whole genome shotgun (WGS) entry which is preliminary data.</text>
</comment>
<feature type="compositionally biased region" description="Basic residues" evidence="1">
    <location>
        <begin position="133"/>
        <end position="142"/>
    </location>
</feature>
<evidence type="ECO:0000313" key="3">
    <source>
        <dbReference type="Proteomes" id="UP001597114"/>
    </source>
</evidence>
<evidence type="ECO:0000256" key="1">
    <source>
        <dbReference type="SAM" id="MobiDB-lite"/>
    </source>
</evidence>
<dbReference type="Proteomes" id="UP001597114">
    <property type="component" value="Unassembled WGS sequence"/>
</dbReference>
<proteinExistence type="predicted"/>
<keyword evidence="3" id="KW-1185">Reference proteome</keyword>
<protein>
    <submittedName>
        <fullName evidence="2">Uncharacterized protein</fullName>
    </submittedName>
</protein>
<name>A0ABW4F9Q1_9PSEU</name>
<feature type="region of interest" description="Disordered" evidence="1">
    <location>
        <begin position="1"/>
        <end position="24"/>
    </location>
</feature>
<gene>
    <name evidence="2" type="ORF">ACFSJD_42790</name>
</gene>
<feature type="region of interest" description="Disordered" evidence="1">
    <location>
        <begin position="133"/>
        <end position="201"/>
    </location>
</feature>
<dbReference type="EMBL" id="JBHUCO010000079">
    <property type="protein sequence ID" value="MFD1524278.1"/>
    <property type="molecule type" value="Genomic_DNA"/>
</dbReference>
<feature type="compositionally biased region" description="Basic residues" evidence="1">
    <location>
        <begin position="190"/>
        <end position="201"/>
    </location>
</feature>
<reference evidence="3" key="1">
    <citation type="journal article" date="2019" name="Int. J. Syst. Evol. Microbiol.">
        <title>The Global Catalogue of Microorganisms (GCM) 10K type strain sequencing project: providing services to taxonomists for standard genome sequencing and annotation.</title>
        <authorList>
            <consortium name="The Broad Institute Genomics Platform"/>
            <consortium name="The Broad Institute Genome Sequencing Center for Infectious Disease"/>
            <person name="Wu L."/>
            <person name="Ma J."/>
        </authorList>
    </citation>
    <scope>NUCLEOTIDE SEQUENCE [LARGE SCALE GENOMIC DNA]</scope>
    <source>
        <strain evidence="3">CCM 7043</strain>
    </source>
</reference>
<evidence type="ECO:0000313" key="2">
    <source>
        <dbReference type="EMBL" id="MFD1524278.1"/>
    </source>
</evidence>
<sequence>MTDTVTRTATRATGGARKAAGGAGSRVAGEVARKAMSDAGTKVLGTVVDMAIARVDRVANRLEDFAESGGTGLREALTGKPKQQKKPRTTGTAMRARMGAAFSLVVARAMALLQFLQRLAMQLLEALQRLAGRRRTAPAKKKQTADAEDAQPEAASENGGPRKRPESRGERPPRTQRRTRPESQAERTRSRPRRRPAGGSA</sequence>
<dbReference type="RefSeq" id="WP_344719642.1">
    <property type="nucleotide sequence ID" value="NZ_BAAAUS010000005.1"/>
</dbReference>